<dbReference type="Proteomes" id="UP001227192">
    <property type="component" value="Unassembled WGS sequence"/>
</dbReference>
<keyword evidence="4 6" id="KW-1133">Transmembrane helix</keyword>
<name>A0AAI9TLS8_PENTH</name>
<comment type="caution">
    <text evidence="7">The sequence shown here is derived from an EMBL/GenBank/DDBJ whole genome shotgun (WGS) entry which is preliminary data.</text>
</comment>
<feature type="transmembrane region" description="Helical" evidence="6">
    <location>
        <begin position="65"/>
        <end position="84"/>
    </location>
</feature>
<evidence type="ECO:0000256" key="2">
    <source>
        <dbReference type="ARBA" id="ARBA00022448"/>
    </source>
</evidence>
<keyword evidence="8" id="KW-1185">Reference proteome</keyword>
<organism evidence="7 8">
    <name type="scientific">Penicillium thymicola</name>
    <dbReference type="NCBI Taxonomy" id="293382"/>
    <lineage>
        <taxon>Eukaryota</taxon>
        <taxon>Fungi</taxon>
        <taxon>Dikarya</taxon>
        <taxon>Ascomycota</taxon>
        <taxon>Pezizomycotina</taxon>
        <taxon>Eurotiomycetes</taxon>
        <taxon>Eurotiomycetidae</taxon>
        <taxon>Eurotiales</taxon>
        <taxon>Aspergillaceae</taxon>
        <taxon>Penicillium</taxon>
    </lineage>
</organism>
<dbReference type="AlphaFoldDB" id="A0AAI9TLS8"/>
<proteinExistence type="predicted"/>
<dbReference type="InterPro" id="IPR036259">
    <property type="entry name" value="MFS_trans_sf"/>
</dbReference>
<evidence type="ECO:0000256" key="5">
    <source>
        <dbReference type="ARBA" id="ARBA00023136"/>
    </source>
</evidence>
<dbReference type="SUPFAM" id="SSF103473">
    <property type="entry name" value="MFS general substrate transporter"/>
    <property type="match status" value="1"/>
</dbReference>
<dbReference type="EMBL" id="LACB01000085">
    <property type="protein sequence ID" value="KAJ9489397.1"/>
    <property type="molecule type" value="Genomic_DNA"/>
</dbReference>
<sequence>MADTERGTTPIGDEKVISDHKEHMMGEVTHETAERGQLATDEHGQPLVEFDKAAESRLRLKIDLYIVPTVAIMYLFCFIDRANVGNAKLAGFDKDLGLIGYDYNAVLSIFFVAYIIFEIPSNLMCKWIGPGWWLPAITLGFGICSVATAFVNDMPSASGVRFLLGYVS</sequence>
<feature type="transmembrane region" description="Helical" evidence="6">
    <location>
        <begin position="132"/>
        <end position="151"/>
    </location>
</feature>
<dbReference type="PANTHER" id="PTHR43791">
    <property type="entry name" value="PERMEASE-RELATED"/>
    <property type="match status" value="1"/>
</dbReference>
<reference evidence="7" key="1">
    <citation type="submission" date="2015-06" db="EMBL/GenBank/DDBJ databases">
        <authorList>
            <person name="Nguyen H."/>
        </authorList>
    </citation>
    <scope>NUCLEOTIDE SEQUENCE</scope>
    <source>
        <strain evidence="7">DAOM 180753</strain>
    </source>
</reference>
<gene>
    <name evidence="7" type="ORF">VN97_g3868</name>
</gene>
<evidence type="ECO:0000313" key="8">
    <source>
        <dbReference type="Proteomes" id="UP001227192"/>
    </source>
</evidence>
<evidence type="ECO:0000256" key="6">
    <source>
        <dbReference type="SAM" id="Phobius"/>
    </source>
</evidence>
<dbReference type="GO" id="GO:0022857">
    <property type="term" value="F:transmembrane transporter activity"/>
    <property type="evidence" value="ECO:0007669"/>
    <property type="project" value="TreeGrafter"/>
</dbReference>
<evidence type="ECO:0000256" key="4">
    <source>
        <dbReference type="ARBA" id="ARBA00022989"/>
    </source>
</evidence>
<feature type="transmembrane region" description="Helical" evidence="6">
    <location>
        <begin position="96"/>
        <end position="117"/>
    </location>
</feature>
<reference evidence="7" key="2">
    <citation type="journal article" date="2016" name="Fungal Biol.">
        <title>Ochratoxin A production by Penicillium thymicola.</title>
        <authorList>
            <person name="Nguyen H.D.T."/>
            <person name="McMullin D.R."/>
            <person name="Ponomareva E."/>
            <person name="Riley R."/>
            <person name="Pomraning K.R."/>
            <person name="Baker S.E."/>
            <person name="Seifert K.A."/>
        </authorList>
    </citation>
    <scope>NUCLEOTIDE SEQUENCE</scope>
    <source>
        <strain evidence="7">DAOM 180753</strain>
    </source>
</reference>
<accession>A0AAI9TLS8</accession>
<evidence type="ECO:0000256" key="1">
    <source>
        <dbReference type="ARBA" id="ARBA00004141"/>
    </source>
</evidence>
<dbReference type="GO" id="GO:0016020">
    <property type="term" value="C:membrane"/>
    <property type="evidence" value="ECO:0007669"/>
    <property type="project" value="UniProtKB-SubCell"/>
</dbReference>
<evidence type="ECO:0000256" key="3">
    <source>
        <dbReference type="ARBA" id="ARBA00022692"/>
    </source>
</evidence>
<keyword evidence="5 6" id="KW-0472">Membrane</keyword>
<protein>
    <submittedName>
        <fullName evidence="7">Uncharacterized protein</fullName>
    </submittedName>
</protein>
<keyword evidence="2" id="KW-0813">Transport</keyword>
<evidence type="ECO:0000313" key="7">
    <source>
        <dbReference type="EMBL" id="KAJ9489397.1"/>
    </source>
</evidence>
<comment type="subcellular location">
    <subcellularLocation>
        <location evidence="1">Membrane</location>
        <topology evidence="1">Multi-pass membrane protein</topology>
    </subcellularLocation>
</comment>
<keyword evidence="3 6" id="KW-0812">Transmembrane</keyword>
<dbReference type="PANTHER" id="PTHR43791:SF48">
    <property type="entry name" value="TRANSPORTER, PUTATIVE (AFU_ORTHOLOGUE AFUA_4G01000)-RELATED"/>
    <property type="match status" value="1"/>
</dbReference>
<dbReference type="Gene3D" id="1.20.1250.20">
    <property type="entry name" value="MFS general substrate transporter like domains"/>
    <property type="match status" value="1"/>
</dbReference>